<evidence type="ECO:0000256" key="3">
    <source>
        <dbReference type="ARBA" id="ARBA00022694"/>
    </source>
</evidence>
<dbReference type="Gene3D" id="3.30.420.40">
    <property type="match status" value="2"/>
</dbReference>
<accession>A0A0S6UED5</accession>
<keyword evidence="2" id="KW-0808">Transferase</keyword>
<evidence type="ECO:0000313" key="8">
    <source>
        <dbReference type="EMBL" id="GAF27306.1"/>
    </source>
</evidence>
<reference evidence="8" key="1">
    <citation type="journal article" date="2014" name="Gene">
        <title>Genome-guided analysis of transformation efficiency and carbon dioxide assimilation by Moorella thermoacetica Y72.</title>
        <authorList>
            <person name="Tsukahara K."/>
            <person name="Kita A."/>
            <person name="Nakashimada Y."/>
            <person name="Hoshino T."/>
            <person name="Murakami K."/>
        </authorList>
    </citation>
    <scope>NUCLEOTIDE SEQUENCE [LARGE SCALE GENOMIC DNA]</scope>
    <source>
        <strain evidence="8">Y72</strain>
    </source>
</reference>
<keyword evidence="8" id="KW-0378">Hydrolase</keyword>
<keyword evidence="8" id="KW-0645">Protease</keyword>
<dbReference type="GO" id="GO:0006508">
    <property type="term" value="P:proteolysis"/>
    <property type="evidence" value="ECO:0007669"/>
    <property type="project" value="UniProtKB-KW"/>
</dbReference>
<evidence type="ECO:0000256" key="5">
    <source>
        <dbReference type="ARBA" id="ARBA00023315"/>
    </source>
</evidence>
<protein>
    <recommendedName>
        <fullName evidence="1">N(6)-L-threonylcarbamoyladenine synthase</fullName>
        <ecNumber evidence="1">2.3.1.234</ecNumber>
    </recommendedName>
</protein>
<comment type="catalytic activity">
    <reaction evidence="6">
        <text>L-threonylcarbamoyladenylate + adenosine(37) in tRNA = N(6)-L-threonylcarbamoyladenosine(37) in tRNA + AMP + H(+)</text>
        <dbReference type="Rhea" id="RHEA:37059"/>
        <dbReference type="Rhea" id="RHEA-COMP:10162"/>
        <dbReference type="Rhea" id="RHEA-COMP:10163"/>
        <dbReference type="ChEBI" id="CHEBI:15378"/>
        <dbReference type="ChEBI" id="CHEBI:73682"/>
        <dbReference type="ChEBI" id="CHEBI:74411"/>
        <dbReference type="ChEBI" id="CHEBI:74418"/>
        <dbReference type="ChEBI" id="CHEBI:456215"/>
        <dbReference type="EC" id="2.3.1.234"/>
    </reaction>
</comment>
<dbReference type="GO" id="GO:0008233">
    <property type="term" value="F:peptidase activity"/>
    <property type="evidence" value="ECO:0007669"/>
    <property type="project" value="UniProtKB-KW"/>
</dbReference>
<evidence type="ECO:0000256" key="1">
    <source>
        <dbReference type="ARBA" id="ARBA00012156"/>
    </source>
</evidence>
<organism evidence="8">
    <name type="scientific">Moorella thermoacetica Y72</name>
    <dbReference type="NCBI Taxonomy" id="1325331"/>
    <lineage>
        <taxon>Bacteria</taxon>
        <taxon>Bacillati</taxon>
        <taxon>Bacillota</taxon>
        <taxon>Clostridia</taxon>
        <taxon>Neomoorellales</taxon>
        <taxon>Neomoorellaceae</taxon>
        <taxon>Neomoorella</taxon>
    </lineage>
</organism>
<evidence type="ECO:0000256" key="2">
    <source>
        <dbReference type="ARBA" id="ARBA00022679"/>
    </source>
</evidence>
<dbReference type="GO" id="GO:0046872">
    <property type="term" value="F:metal ion binding"/>
    <property type="evidence" value="ECO:0007669"/>
    <property type="project" value="UniProtKB-KW"/>
</dbReference>
<dbReference type="InterPro" id="IPR043129">
    <property type="entry name" value="ATPase_NBD"/>
</dbReference>
<dbReference type="SUPFAM" id="SSF53067">
    <property type="entry name" value="Actin-like ATPase domain"/>
    <property type="match status" value="1"/>
</dbReference>
<dbReference type="Proteomes" id="UP000063718">
    <property type="component" value="Unassembled WGS sequence"/>
</dbReference>
<name>A0A0S6UED5_NEOTH</name>
<dbReference type="PRINTS" id="PR00789">
    <property type="entry name" value="OSIALOPTASE"/>
</dbReference>
<feature type="domain" description="Gcp-like" evidence="7">
    <location>
        <begin position="52"/>
        <end position="311"/>
    </location>
</feature>
<dbReference type="AlphaFoldDB" id="A0A0S6UED5"/>
<proteinExistence type="predicted"/>
<dbReference type="InterPro" id="IPR017861">
    <property type="entry name" value="KAE1/TsaD"/>
</dbReference>
<keyword evidence="5" id="KW-0012">Acyltransferase</keyword>
<sequence>MRKQKMAILGIDTSAYTCSAAAVSQDGELLAAHRRLLPVPTGERGLQQATAVFHHVQILPEVLSEVFAAVPAARIRGVVASVKPRPVEGSYMPVFTVAAGQGRILAAALGVPFRATTHQEGHIQAGLWSSGWQPPDSFLAVHLSGGTSEVLLVGRKQGGFTIEKLGGTLDLHAGQLVDRAGVLMGLEFPAGPALERLAREAGPETEKVHLTSAVRGYNFSFSGPASQAERLLAAGAPPAAVARAVEQCIANTLERVLRPAVEATGLRDILIVGGVAANNYLRQRLRHRLEHPAVAARLHFAAPEHSSDNAIGVALLGLEVDPREKG</sequence>
<evidence type="ECO:0000259" key="7">
    <source>
        <dbReference type="Pfam" id="PF00814"/>
    </source>
</evidence>
<evidence type="ECO:0000256" key="6">
    <source>
        <dbReference type="ARBA" id="ARBA00048117"/>
    </source>
</evidence>
<dbReference type="GO" id="GO:0005829">
    <property type="term" value="C:cytosol"/>
    <property type="evidence" value="ECO:0007669"/>
    <property type="project" value="TreeGrafter"/>
</dbReference>
<dbReference type="GO" id="GO:0061711">
    <property type="term" value="F:tRNA N(6)-L-threonylcarbamoyladenine synthase activity"/>
    <property type="evidence" value="ECO:0007669"/>
    <property type="project" value="UniProtKB-EC"/>
</dbReference>
<dbReference type="EMBL" id="DF238840">
    <property type="protein sequence ID" value="GAF27306.1"/>
    <property type="molecule type" value="Genomic_DNA"/>
</dbReference>
<gene>
    <name evidence="8" type="ORF">MTY_2647</name>
</gene>
<keyword evidence="3" id="KW-0819">tRNA processing</keyword>
<dbReference type="EC" id="2.3.1.234" evidence="1"/>
<keyword evidence="4" id="KW-0479">Metal-binding</keyword>
<dbReference type="PANTHER" id="PTHR11735">
    <property type="entry name" value="TRNA N6-ADENOSINE THREONYLCARBAMOYLTRANSFERASE"/>
    <property type="match status" value="1"/>
</dbReference>
<dbReference type="Pfam" id="PF00814">
    <property type="entry name" value="TsaD"/>
    <property type="match status" value="1"/>
</dbReference>
<dbReference type="PANTHER" id="PTHR11735:SF11">
    <property type="entry name" value="TRNA THREONYLCARBAMOYLADENOSINE BIOSYNTHESIS PROTEIN TSAB"/>
    <property type="match status" value="1"/>
</dbReference>
<evidence type="ECO:0000256" key="4">
    <source>
        <dbReference type="ARBA" id="ARBA00022723"/>
    </source>
</evidence>
<dbReference type="GO" id="GO:0008033">
    <property type="term" value="P:tRNA processing"/>
    <property type="evidence" value="ECO:0007669"/>
    <property type="project" value="UniProtKB-KW"/>
</dbReference>
<dbReference type="InterPro" id="IPR000905">
    <property type="entry name" value="Gcp-like_dom"/>
</dbReference>